<feature type="transmembrane region" description="Helical" evidence="1">
    <location>
        <begin position="149"/>
        <end position="171"/>
    </location>
</feature>
<proteinExistence type="predicted"/>
<keyword evidence="1" id="KW-0472">Membrane</keyword>
<keyword evidence="1" id="KW-0812">Transmembrane</keyword>
<name>A0A0M0GBZ4_SPOGL</name>
<evidence type="ECO:0000313" key="2">
    <source>
        <dbReference type="EMBL" id="KON87037.1"/>
    </source>
</evidence>
<comment type="caution">
    <text evidence="2">The sequence shown here is derived from an EMBL/GenBank/DDBJ whole genome shotgun (WGS) entry which is preliminary data.</text>
</comment>
<reference evidence="3" key="1">
    <citation type="submission" date="2015-07" db="EMBL/GenBank/DDBJ databases">
        <title>Fjat-10036 dsm4.</title>
        <authorList>
            <person name="Liu B."/>
            <person name="Wang J."/>
            <person name="Zhu Y."/>
            <person name="Liu G."/>
            <person name="Chen Q."/>
            <person name="Chen Z."/>
            <person name="Lan J."/>
            <person name="Che J."/>
            <person name="Ge C."/>
            <person name="Shi H."/>
            <person name="Pan Z."/>
            <person name="Liu X."/>
        </authorList>
    </citation>
    <scope>NUCLEOTIDE SEQUENCE [LARGE SCALE GENOMIC DNA]</scope>
    <source>
        <strain evidence="3">DSM 4</strain>
    </source>
</reference>
<feature type="transmembrane region" description="Helical" evidence="1">
    <location>
        <begin position="206"/>
        <end position="224"/>
    </location>
</feature>
<keyword evidence="3" id="KW-1185">Reference proteome</keyword>
<dbReference type="Proteomes" id="UP000037109">
    <property type="component" value="Unassembled WGS sequence"/>
</dbReference>
<dbReference type="EMBL" id="LGUF01000007">
    <property type="protein sequence ID" value="KON87037.1"/>
    <property type="molecule type" value="Genomic_DNA"/>
</dbReference>
<dbReference type="Pfam" id="PF06691">
    <property type="entry name" value="DUF1189"/>
    <property type="match status" value="1"/>
</dbReference>
<dbReference type="OrthoDB" id="1903376at2"/>
<dbReference type="RefSeq" id="WP_053434388.1">
    <property type="nucleotide sequence ID" value="NZ_LGUF01000007.1"/>
</dbReference>
<keyword evidence="1" id="KW-1133">Transmembrane helix</keyword>
<organism evidence="2 3">
    <name type="scientific">Sporosarcina globispora</name>
    <name type="common">Bacillus globisporus</name>
    <dbReference type="NCBI Taxonomy" id="1459"/>
    <lineage>
        <taxon>Bacteria</taxon>
        <taxon>Bacillati</taxon>
        <taxon>Bacillota</taxon>
        <taxon>Bacilli</taxon>
        <taxon>Bacillales</taxon>
        <taxon>Caryophanaceae</taxon>
        <taxon>Sporosarcina</taxon>
    </lineage>
</organism>
<feature type="transmembrane region" description="Helical" evidence="1">
    <location>
        <begin position="230"/>
        <end position="247"/>
    </location>
</feature>
<dbReference type="AlphaFoldDB" id="A0A0M0GBZ4"/>
<dbReference type="PATRIC" id="fig|1459.3.peg.2037"/>
<sequence>MNIFLQFYKSLFSPKDIALFRHQGIGKTILYVFFLTLLSVMPAVFYSGSAIINSLHAIDETIDSDLPDFEIAEGQLHTDKEVPVTLNKDNFTIIVDSTGAVDPSALSDSDNTIALLKNDVYLNAAGQEQSYPYTMLTSGTISKNDLSEFLASADSLMPIIIPLIAIVIYIFAAGMRFIELSLIALAGLLLKNALGKKLEYRHLWRMSAYSITLPAVFFTIMSALQTTVQNGAIINWFISLIILLLAIKEVPAHKPN</sequence>
<accession>A0A0M0GBZ4</accession>
<dbReference type="STRING" id="1459.AF332_09570"/>
<evidence type="ECO:0000256" key="1">
    <source>
        <dbReference type="SAM" id="Phobius"/>
    </source>
</evidence>
<dbReference type="InterPro" id="IPR009574">
    <property type="entry name" value="DUF1189"/>
</dbReference>
<feature type="transmembrane region" description="Helical" evidence="1">
    <location>
        <begin position="28"/>
        <end position="46"/>
    </location>
</feature>
<protein>
    <submittedName>
        <fullName evidence="2">Membrane protein</fullName>
    </submittedName>
</protein>
<evidence type="ECO:0000313" key="3">
    <source>
        <dbReference type="Proteomes" id="UP000037109"/>
    </source>
</evidence>
<gene>
    <name evidence="2" type="ORF">AF332_09570</name>
</gene>